<protein>
    <recommendedName>
        <fullName evidence="11">Mannosyltransferase</fullName>
        <ecNumber evidence="11">2.4.1.-</ecNumber>
    </recommendedName>
</protein>
<accession>A0A6J8EX91</accession>
<evidence type="ECO:0000256" key="5">
    <source>
        <dbReference type="ARBA" id="ARBA00022679"/>
    </source>
</evidence>
<evidence type="ECO:0000256" key="10">
    <source>
        <dbReference type="ARBA" id="ARBA00038466"/>
    </source>
</evidence>
<evidence type="ECO:0000256" key="11">
    <source>
        <dbReference type="RuleBase" id="RU363075"/>
    </source>
</evidence>
<feature type="transmembrane region" description="Helical" evidence="11">
    <location>
        <begin position="316"/>
        <end position="336"/>
    </location>
</feature>
<gene>
    <name evidence="13" type="ORF">MCOR_57117</name>
</gene>
<comment type="similarity">
    <text evidence="10">Belongs to the glycosyltransferase 22 family. PIGZ subfamily.</text>
</comment>
<comment type="pathway">
    <text evidence="2">Glycolipid biosynthesis; glycosylphosphatidylinositol-anchor biosynthesis.</text>
</comment>
<evidence type="ECO:0000256" key="12">
    <source>
        <dbReference type="SAM" id="SignalP"/>
    </source>
</evidence>
<evidence type="ECO:0000256" key="2">
    <source>
        <dbReference type="ARBA" id="ARBA00004687"/>
    </source>
</evidence>
<dbReference type="GO" id="GO:0005789">
    <property type="term" value="C:endoplasmic reticulum membrane"/>
    <property type="evidence" value="ECO:0007669"/>
    <property type="project" value="UniProtKB-SubCell"/>
</dbReference>
<name>A0A6J8EX91_MYTCO</name>
<dbReference type="Pfam" id="PF03901">
    <property type="entry name" value="Glyco_transf_22"/>
    <property type="match status" value="1"/>
</dbReference>
<evidence type="ECO:0000256" key="7">
    <source>
        <dbReference type="ARBA" id="ARBA00022824"/>
    </source>
</evidence>
<evidence type="ECO:0000256" key="9">
    <source>
        <dbReference type="ARBA" id="ARBA00023136"/>
    </source>
</evidence>
<keyword evidence="4 11" id="KW-0328">Glycosyltransferase</keyword>
<keyword evidence="7 11" id="KW-0256">Endoplasmic reticulum</keyword>
<dbReference type="EMBL" id="CACVKT020010231">
    <property type="protein sequence ID" value="CAC5425279.1"/>
    <property type="molecule type" value="Genomic_DNA"/>
</dbReference>
<evidence type="ECO:0000256" key="1">
    <source>
        <dbReference type="ARBA" id="ARBA00004477"/>
    </source>
</evidence>
<feature type="transmembrane region" description="Helical" evidence="11">
    <location>
        <begin position="259"/>
        <end position="276"/>
    </location>
</feature>
<feature type="signal peptide" evidence="12">
    <location>
        <begin position="1"/>
        <end position="20"/>
    </location>
</feature>
<evidence type="ECO:0000256" key="3">
    <source>
        <dbReference type="ARBA" id="ARBA00022502"/>
    </source>
</evidence>
<evidence type="ECO:0000256" key="8">
    <source>
        <dbReference type="ARBA" id="ARBA00022989"/>
    </source>
</evidence>
<feature type="transmembrane region" description="Helical" evidence="11">
    <location>
        <begin position="288"/>
        <end position="310"/>
    </location>
</feature>
<feature type="transmembrane region" description="Helical" evidence="11">
    <location>
        <begin position="153"/>
        <end position="173"/>
    </location>
</feature>
<organism evidence="13 14">
    <name type="scientific">Mytilus coruscus</name>
    <name type="common">Sea mussel</name>
    <dbReference type="NCBI Taxonomy" id="42192"/>
    <lineage>
        <taxon>Eukaryota</taxon>
        <taxon>Metazoa</taxon>
        <taxon>Spiralia</taxon>
        <taxon>Lophotrochozoa</taxon>
        <taxon>Mollusca</taxon>
        <taxon>Bivalvia</taxon>
        <taxon>Autobranchia</taxon>
        <taxon>Pteriomorphia</taxon>
        <taxon>Mytilida</taxon>
        <taxon>Mytiloidea</taxon>
        <taxon>Mytilidae</taxon>
        <taxon>Mytilinae</taxon>
        <taxon>Mytilus</taxon>
    </lineage>
</organism>
<comment type="subcellular location">
    <subcellularLocation>
        <location evidence="1 11">Endoplasmic reticulum membrane</location>
        <topology evidence="1 11">Multi-pass membrane protein</topology>
    </subcellularLocation>
</comment>
<keyword evidence="9 11" id="KW-0472">Membrane</keyword>
<dbReference type="Proteomes" id="UP000507470">
    <property type="component" value="Unassembled WGS sequence"/>
</dbReference>
<dbReference type="OrthoDB" id="6096882at2759"/>
<dbReference type="GO" id="GO:0006506">
    <property type="term" value="P:GPI anchor biosynthetic process"/>
    <property type="evidence" value="ECO:0007669"/>
    <property type="project" value="UniProtKB-KW"/>
</dbReference>
<dbReference type="PANTHER" id="PTHR22760">
    <property type="entry name" value="GLYCOSYLTRANSFERASE"/>
    <property type="match status" value="1"/>
</dbReference>
<keyword evidence="8 11" id="KW-1133">Transmembrane helix</keyword>
<keyword evidence="5 13" id="KW-0808">Transferase</keyword>
<keyword evidence="12" id="KW-0732">Signal</keyword>
<proteinExistence type="inferred from homology"/>
<sequence>MSTHTLVNSLLSPLVYLIIADILERYSSRTLKTQHNKGNSSANNSNVYSSLCGVNNLHMYNEAQFKQIPAHCKTDHNANLPKLIIMSKKDVMSNDSTTNIYLHTMAKKSGGRWFIIIKSVFSGFILGLLVYVRPDTCAVILVVVAFTINFKRLKSLLCPYYLIGIILAISLGFRDDYVSYGSIIISPWQWIKFNVAGNLSAKLFGVEPTLFYLRRLLLDDWLNIILLTFTIFLFLLYAVYTVLVRHENSTPKEMWEVKMTKQLIIIILCLLCLYSAKGHKEIRFVHDVIPLILILYSKIIVVVCKLGSKLCKIKQFVYLIVSLTAAIEGNIFISLNKSTISKWSYRGIDNSNHVNNCLDFISRQQNVTGVFLDADFHMSGGFSILRHNVSVLALNQKEYLKFGEDARIIVNSNFRRNGTNSIFTLSHFSDFISVTNQRYLWKSIIGDSNINYLIVAFQRLSIDSAFVEIYTSGDFKILKRTFDSITEQALSSFANNSSLVNNPEILNMEADWLIYYGSYISARERLTHSLKIDEQNLKSHQLLIQLYHIKGDNKSTRAALQECRKYHDRKTCLQTPNHNNVK</sequence>
<feature type="chain" id="PRO_5027063720" description="Mannosyltransferase" evidence="12">
    <location>
        <begin position="21"/>
        <end position="582"/>
    </location>
</feature>
<evidence type="ECO:0000256" key="6">
    <source>
        <dbReference type="ARBA" id="ARBA00022692"/>
    </source>
</evidence>
<evidence type="ECO:0000256" key="4">
    <source>
        <dbReference type="ARBA" id="ARBA00022676"/>
    </source>
</evidence>
<dbReference type="EC" id="2.4.1.-" evidence="11"/>
<dbReference type="PANTHER" id="PTHR22760:SF3">
    <property type="entry name" value="GPI MANNOSYLTRANSFERASE 4"/>
    <property type="match status" value="1"/>
</dbReference>
<dbReference type="GO" id="GO:0000026">
    <property type="term" value="F:alpha-1,2-mannosyltransferase activity"/>
    <property type="evidence" value="ECO:0007669"/>
    <property type="project" value="TreeGrafter"/>
</dbReference>
<feature type="transmembrane region" description="Helical" evidence="11">
    <location>
        <begin position="221"/>
        <end position="239"/>
    </location>
</feature>
<feature type="transmembrane region" description="Helical" evidence="11">
    <location>
        <begin position="113"/>
        <end position="133"/>
    </location>
</feature>
<dbReference type="InterPro" id="IPR005599">
    <property type="entry name" value="GPI_mannosylTrfase"/>
</dbReference>
<evidence type="ECO:0000313" key="13">
    <source>
        <dbReference type="EMBL" id="CAC5425279.1"/>
    </source>
</evidence>
<evidence type="ECO:0000313" key="14">
    <source>
        <dbReference type="Proteomes" id="UP000507470"/>
    </source>
</evidence>
<keyword evidence="3" id="KW-0337">GPI-anchor biosynthesis</keyword>
<reference evidence="13 14" key="1">
    <citation type="submission" date="2020-06" db="EMBL/GenBank/DDBJ databases">
        <authorList>
            <person name="Li R."/>
            <person name="Bekaert M."/>
        </authorList>
    </citation>
    <scope>NUCLEOTIDE SEQUENCE [LARGE SCALE GENOMIC DNA]</scope>
    <source>
        <strain evidence="14">wild</strain>
    </source>
</reference>
<keyword evidence="6 11" id="KW-0812">Transmembrane</keyword>
<dbReference type="AlphaFoldDB" id="A0A6J8EX91"/>
<keyword evidence="14" id="KW-1185">Reference proteome</keyword>